<dbReference type="InterPro" id="IPR008829">
    <property type="entry name" value="SepSecS/SepCysS"/>
</dbReference>
<dbReference type="InterPro" id="IPR015424">
    <property type="entry name" value="PyrdxlP-dep_Trfase"/>
</dbReference>
<feature type="binding site" evidence="5">
    <location>
        <position position="182"/>
    </location>
    <ligand>
        <name>pyridoxal 5'-phosphate</name>
        <dbReference type="ChEBI" id="CHEBI:597326"/>
    </ligand>
</feature>
<dbReference type="PaxDb" id="572546-Arcpr_0056"/>
<evidence type="ECO:0000256" key="3">
    <source>
        <dbReference type="ARBA" id="ARBA00022898"/>
    </source>
</evidence>
<dbReference type="Gene3D" id="3.90.1150.10">
    <property type="entry name" value="Aspartate Aminotransferase, domain 1"/>
    <property type="match status" value="1"/>
</dbReference>
<keyword evidence="7" id="KW-1185">Reference proteome</keyword>
<comment type="function">
    <text evidence="5">Converts O-phospho-L-seryl-tRNA(Cys) (Sep-tRNA(Cys)) to L-cysteinyl-tRNA(Cys) (Cys-tRNA(Cys)).</text>
</comment>
<gene>
    <name evidence="6" type="ordered locus">Arcpr_0056</name>
</gene>
<dbReference type="Gene3D" id="3.40.640.10">
    <property type="entry name" value="Type I PLP-dependent aspartate aminotransferase-like (Major domain)"/>
    <property type="match status" value="1"/>
</dbReference>
<accession>D2RFQ7</accession>
<evidence type="ECO:0000313" key="6">
    <source>
        <dbReference type="EMBL" id="ADB57132.1"/>
    </source>
</evidence>
<dbReference type="eggNOG" id="arCOG00091">
    <property type="taxonomic scope" value="Archaea"/>
</dbReference>
<comment type="cofactor">
    <cofactor evidence="1 5">
        <name>pyridoxal 5'-phosphate</name>
        <dbReference type="ChEBI" id="CHEBI:597326"/>
    </cofactor>
</comment>
<dbReference type="EC" id="2.5.1.73" evidence="5"/>
<dbReference type="NCBIfam" id="NF006810">
    <property type="entry name" value="PRK09331.1"/>
    <property type="match status" value="1"/>
</dbReference>
<organism evidence="6 7">
    <name type="scientific">Archaeoglobus profundus (strain DSM 5631 / JCM 9629 / NBRC 100127 / Av18)</name>
    <dbReference type="NCBI Taxonomy" id="572546"/>
    <lineage>
        <taxon>Archaea</taxon>
        <taxon>Methanobacteriati</taxon>
        <taxon>Methanobacteriota</taxon>
        <taxon>Archaeoglobi</taxon>
        <taxon>Archaeoglobales</taxon>
        <taxon>Archaeoglobaceae</taxon>
        <taxon>Archaeoglobus</taxon>
    </lineage>
</organism>
<dbReference type="OrthoDB" id="5817at2157"/>
<dbReference type="KEGG" id="apo:Arcpr_0056"/>
<dbReference type="PANTHER" id="PTHR43586">
    <property type="entry name" value="CYSTEINE DESULFURASE"/>
    <property type="match status" value="1"/>
</dbReference>
<dbReference type="HAMAP" id="MF_01675">
    <property type="entry name" value="Sep_Cys_tRNA_synth"/>
    <property type="match status" value="1"/>
</dbReference>
<dbReference type="PANTHER" id="PTHR43586:SF3">
    <property type="entry name" value="O-PHOSPHO-L-SERYL-TRNA:CYS-TRNA SYNTHASE"/>
    <property type="match status" value="1"/>
</dbReference>
<dbReference type="Pfam" id="PF05889">
    <property type="entry name" value="SepSecS"/>
    <property type="match status" value="1"/>
</dbReference>
<dbReference type="GeneID" id="8738702"/>
<reference evidence="6 7" key="1">
    <citation type="journal article" date="2010" name="Stand. Genomic Sci.">
        <title>Complete genome sequence of Archaeoglobus profundus type strain (AV18).</title>
        <authorList>
            <person name="von Jan M."/>
            <person name="Lapidus A."/>
            <person name="Del Rio T.G."/>
            <person name="Copeland A."/>
            <person name="Tice H."/>
            <person name="Cheng J.F."/>
            <person name="Lucas S."/>
            <person name="Chen F."/>
            <person name="Nolan M."/>
            <person name="Goodwin L."/>
            <person name="Han C."/>
            <person name="Pitluck S."/>
            <person name="Liolios K."/>
            <person name="Ivanova N."/>
            <person name="Mavromatis K."/>
            <person name="Ovchinnikova G."/>
            <person name="Chertkov O."/>
            <person name="Pati A."/>
            <person name="Chen A."/>
            <person name="Palaniappan K."/>
            <person name="Land M."/>
            <person name="Hauser L."/>
            <person name="Chang Y.J."/>
            <person name="Jeffries C.D."/>
            <person name="Saunders E."/>
            <person name="Brettin T."/>
            <person name="Detter J.C."/>
            <person name="Chain P."/>
            <person name="Eichinger K."/>
            <person name="Huber H."/>
            <person name="Spring S."/>
            <person name="Rohde M."/>
            <person name="Goker M."/>
            <person name="Wirth R."/>
            <person name="Woyke T."/>
            <person name="Bristow J."/>
            <person name="Eisen J.A."/>
            <person name="Markowitz V."/>
            <person name="Hugenholtz P."/>
            <person name="Kyrpides N.C."/>
            <person name="Klenk H.P."/>
        </authorList>
    </citation>
    <scope>NUCLEOTIDE SEQUENCE [LARGE SCALE GENOMIC DNA]</scope>
    <source>
        <strain evidence="7">DSM 5631 / JCM 9629 / NBRC 100127 / Av18</strain>
    </source>
</reference>
<keyword evidence="4 5" id="KW-0648">Protein biosynthesis</keyword>
<evidence type="ECO:0000256" key="5">
    <source>
        <dbReference type="HAMAP-Rule" id="MF_01675"/>
    </source>
</evidence>
<dbReference type="EMBL" id="CP001857">
    <property type="protein sequence ID" value="ADB57132.1"/>
    <property type="molecule type" value="Genomic_DNA"/>
</dbReference>
<evidence type="ECO:0000256" key="1">
    <source>
        <dbReference type="ARBA" id="ARBA00001933"/>
    </source>
</evidence>
<sequence>MFVERKVKDFINIDPLQTGGKLTEDARRMLVEWGDGYSVCDFCMGDLHGIKNPPIADFIKDLAEFLGCDVARVTHGAREGKFMIMHSLAKKDGIVVVDSNAHYSTFVSAERAGLNVVEVENSGYPEYKVIEERYEDAIVEARRKGDVVLAVLTYPDGNYGNLPDVKAVAEICHDKGVPLLLNCAYSIGRMEIKAEKLGVDFVVGSGHKSMASAGPIGVVGMFEDYAKVVLRKSERFKNKEVELLGCSVRGVPLMTLMASFDHVKERVKRWNEEVEKARWFVREFESLGFELLGEKPHNHDLLHFKTDKIYEISKKVKKGGYFLYHELKKRNIHGIKPGRTKSIKLSTYLVPKDDLRKVVQAFEEILDKYG</sequence>
<comment type="subunit">
    <text evidence="5">Homodimer. Interacts with SepRS.</text>
</comment>
<dbReference type="InterPro" id="IPR013375">
    <property type="entry name" value="Sep_Cys-tRNA_synth_arc"/>
</dbReference>
<dbReference type="GO" id="GO:0006412">
    <property type="term" value="P:translation"/>
    <property type="evidence" value="ECO:0007669"/>
    <property type="project" value="UniProtKB-KW"/>
</dbReference>
<evidence type="ECO:0000256" key="2">
    <source>
        <dbReference type="ARBA" id="ARBA00022679"/>
    </source>
</evidence>
<dbReference type="InterPro" id="IPR015421">
    <property type="entry name" value="PyrdxlP-dep_Trfase_major"/>
</dbReference>
<comment type="similarity">
    <text evidence="5">Belongs to the SepCysS family.</text>
</comment>
<feature type="binding site" evidence="5">
    <location>
        <begin position="205"/>
        <end position="207"/>
    </location>
    <ligand>
        <name>pyridoxal 5'-phosphate</name>
        <dbReference type="ChEBI" id="CHEBI:597326"/>
    </ligand>
</feature>
<dbReference type="NCBIfam" id="TIGR02539">
    <property type="entry name" value="SepCysS"/>
    <property type="match status" value="1"/>
</dbReference>
<dbReference type="RefSeq" id="WP_012939468.1">
    <property type="nucleotide sequence ID" value="NC_013741.1"/>
</dbReference>
<protein>
    <recommendedName>
        <fullName evidence="5">O-phospho-L-seryl-tRNA:Cys-tRNA synthase</fullName>
        <ecNumber evidence="5">2.5.1.73</ecNumber>
    </recommendedName>
    <alternativeName>
        <fullName evidence="5">Sep-tRNA:Cys-tRNA synthase</fullName>
        <shortName evidence="5">SepCysS</shortName>
    </alternativeName>
</protein>
<dbReference type="SUPFAM" id="SSF53383">
    <property type="entry name" value="PLP-dependent transferases"/>
    <property type="match status" value="1"/>
</dbReference>
<dbReference type="HOGENOM" id="CLU_060476_0_0_2"/>
<name>D2RFQ7_ARCPA</name>
<keyword evidence="3 5" id="KW-0663">Pyridoxal phosphate</keyword>
<dbReference type="GO" id="GO:0043766">
    <property type="term" value="F:Sep-tRNA:Cys-tRNA synthase activity"/>
    <property type="evidence" value="ECO:0007669"/>
    <property type="project" value="UniProtKB-UniRule"/>
</dbReference>
<evidence type="ECO:0000313" key="7">
    <source>
        <dbReference type="Proteomes" id="UP000001901"/>
    </source>
</evidence>
<dbReference type="STRING" id="572546.Arcpr_0056"/>
<dbReference type="AlphaFoldDB" id="D2RFQ7"/>
<dbReference type="Proteomes" id="UP000001901">
    <property type="component" value="Chromosome"/>
</dbReference>
<keyword evidence="2 5" id="KW-0808">Transferase</keyword>
<evidence type="ECO:0000256" key="4">
    <source>
        <dbReference type="ARBA" id="ARBA00022917"/>
    </source>
</evidence>
<comment type="catalytic activity">
    <reaction evidence="5">
        <text>O-phospho-L-seryl-tRNA(Cys) + hydrogen sulfide + H(+) = L-cysteinyl-tRNA(Cys) + phosphate</text>
        <dbReference type="Rhea" id="RHEA:25686"/>
        <dbReference type="Rhea" id="RHEA-COMP:9679"/>
        <dbReference type="Rhea" id="RHEA-COMP:9719"/>
        <dbReference type="ChEBI" id="CHEBI:15378"/>
        <dbReference type="ChEBI" id="CHEBI:29919"/>
        <dbReference type="ChEBI" id="CHEBI:43474"/>
        <dbReference type="ChEBI" id="CHEBI:78517"/>
        <dbReference type="ChEBI" id="CHEBI:78551"/>
        <dbReference type="EC" id="2.5.1.73"/>
    </reaction>
</comment>
<feature type="modified residue" description="N6-(pyridoxal phosphate)lysine" evidence="5">
    <location>
        <position position="208"/>
    </location>
</feature>
<dbReference type="InterPro" id="IPR015422">
    <property type="entry name" value="PyrdxlP-dep_Trfase_small"/>
</dbReference>
<proteinExistence type="inferred from homology"/>
<feature type="binding site" evidence="5">
    <location>
        <begin position="77"/>
        <end position="78"/>
    </location>
    <ligand>
        <name>pyridoxal 5'-phosphate</name>
        <dbReference type="ChEBI" id="CHEBI:597326"/>
    </ligand>
</feature>